<dbReference type="Pfam" id="PF13786">
    <property type="entry name" value="DUF4179"/>
    <property type="match status" value="1"/>
</dbReference>
<dbReference type="OrthoDB" id="2541898at2"/>
<organism evidence="3 4">
    <name type="scientific">Ureibacillus acetophenoni</name>
    <dbReference type="NCBI Taxonomy" id="614649"/>
    <lineage>
        <taxon>Bacteria</taxon>
        <taxon>Bacillati</taxon>
        <taxon>Bacillota</taxon>
        <taxon>Bacilli</taxon>
        <taxon>Bacillales</taxon>
        <taxon>Caryophanaceae</taxon>
        <taxon>Ureibacillus</taxon>
    </lineage>
</organism>
<dbReference type="Proteomes" id="UP000219252">
    <property type="component" value="Unassembled WGS sequence"/>
</dbReference>
<proteinExistence type="predicted"/>
<dbReference type="Gene3D" id="2.60.40.1630">
    <property type="entry name" value="bacillus anthracis domain"/>
    <property type="match status" value="1"/>
</dbReference>
<feature type="transmembrane region" description="Helical" evidence="1">
    <location>
        <begin position="55"/>
        <end position="72"/>
    </location>
</feature>
<keyword evidence="1" id="KW-0812">Transmembrane</keyword>
<gene>
    <name evidence="3" type="ORF">SAMN05877842_11910</name>
</gene>
<keyword evidence="4" id="KW-1185">Reference proteome</keyword>
<dbReference type="InterPro" id="IPR025436">
    <property type="entry name" value="DUF4179"/>
</dbReference>
<dbReference type="RefSeq" id="WP_097151015.1">
    <property type="nucleotide sequence ID" value="NZ_OBQC01000019.1"/>
</dbReference>
<feature type="domain" description="DUF4179" evidence="2">
    <location>
        <begin position="47"/>
        <end position="140"/>
    </location>
</feature>
<name>A0A285UQD6_9BACL</name>
<keyword evidence="1" id="KW-1133">Transmembrane helix</keyword>
<evidence type="ECO:0000313" key="3">
    <source>
        <dbReference type="EMBL" id="SOC44094.1"/>
    </source>
</evidence>
<evidence type="ECO:0000259" key="2">
    <source>
        <dbReference type="Pfam" id="PF13786"/>
    </source>
</evidence>
<reference evidence="4" key="1">
    <citation type="submission" date="2017-08" db="EMBL/GenBank/DDBJ databases">
        <authorList>
            <person name="Varghese N."/>
            <person name="Submissions S."/>
        </authorList>
    </citation>
    <scope>NUCLEOTIDE SEQUENCE [LARGE SCALE GENOMIC DNA]</scope>
    <source>
        <strain evidence="4">JC23</strain>
    </source>
</reference>
<accession>A0A285UQD6</accession>
<dbReference type="AlphaFoldDB" id="A0A285UQD6"/>
<sequence>MNKRVEELLQSWGNDKEQVPDFFSKGIDNILMDLPGSNSVVVETKPKRNSWIGKGLVAAAVLTFGVIGSGFVSPTMAQVLKEIPIIGSIFGGSPDTSLQMIHEQGLASQLNETVTNNGISLTITEAFLGGGRIAIAYTIETDKVVLQDISKNQGVPLSFDAQLNGQRFDYIAEFEQHVNGDVATGIIDMDYGLSYSLIDQPTLFLNVNEIAGVQGTWNFELLLGNEATSAATEGFAPLETATWDEATFVVERVEFTPVQSQIIIDSTMPRKEMGNYFFNLFDENGTSLGFGGGSGGAVNDLGNGMVNFRETVLLPGRKEAPNGLIIEITNNHGILGDPENYMEVNVPLSDTVFPYTINYSDGSKLIITGYEQLANKTIVHYDIEGMLSLQNTFLMLWDHNGEVITELTEPERTSLGTLSFKREFDKSEGPITLHTSMEKVSTIDWKQIEIDLRD</sequence>
<protein>
    <submittedName>
        <fullName evidence="3">Uncharacterized protein DUF4179</fullName>
    </submittedName>
</protein>
<evidence type="ECO:0000313" key="4">
    <source>
        <dbReference type="Proteomes" id="UP000219252"/>
    </source>
</evidence>
<evidence type="ECO:0000256" key="1">
    <source>
        <dbReference type="SAM" id="Phobius"/>
    </source>
</evidence>
<keyword evidence="1" id="KW-0472">Membrane</keyword>
<dbReference type="EMBL" id="OBQC01000019">
    <property type="protein sequence ID" value="SOC44094.1"/>
    <property type="molecule type" value="Genomic_DNA"/>
</dbReference>